<dbReference type="AlphaFoldDB" id="A0A1G7UHM3"/>
<gene>
    <name evidence="1" type="ORF">SAMN05443529_103136</name>
</gene>
<sequence>MAIISSGLETEMVVRYQIGMTADDSPVFRKKAFPG</sequence>
<dbReference type="Proteomes" id="UP000198656">
    <property type="component" value="Unassembled WGS sequence"/>
</dbReference>
<dbReference type="EMBL" id="FNCP01000003">
    <property type="protein sequence ID" value="SDG46569.1"/>
    <property type="molecule type" value="Genomic_DNA"/>
</dbReference>
<name>A0A1G7UHM3_9FIRM</name>
<evidence type="ECO:0000313" key="2">
    <source>
        <dbReference type="Proteomes" id="UP000198656"/>
    </source>
</evidence>
<evidence type="ECO:0000313" key="1">
    <source>
        <dbReference type="EMBL" id="SDG46569.1"/>
    </source>
</evidence>
<proteinExistence type="predicted"/>
<dbReference type="RefSeq" id="WP_242876182.1">
    <property type="nucleotide sequence ID" value="NZ_FNCP01000003.1"/>
</dbReference>
<accession>A0A1G7UHM3</accession>
<organism evidence="1 2">
    <name type="scientific">Desulfosporosinus hippei DSM 8344</name>
    <dbReference type="NCBI Taxonomy" id="1121419"/>
    <lineage>
        <taxon>Bacteria</taxon>
        <taxon>Bacillati</taxon>
        <taxon>Bacillota</taxon>
        <taxon>Clostridia</taxon>
        <taxon>Eubacteriales</taxon>
        <taxon>Desulfitobacteriaceae</taxon>
        <taxon>Desulfosporosinus</taxon>
    </lineage>
</organism>
<keyword evidence="2" id="KW-1185">Reference proteome</keyword>
<protein>
    <submittedName>
        <fullName evidence="1">Uncharacterized protein</fullName>
    </submittedName>
</protein>
<reference evidence="2" key="1">
    <citation type="submission" date="2016-10" db="EMBL/GenBank/DDBJ databases">
        <authorList>
            <person name="Varghese N."/>
            <person name="Submissions S."/>
        </authorList>
    </citation>
    <scope>NUCLEOTIDE SEQUENCE [LARGE SCALE GENOMIC DNA]</scope>
    <source>
        <strain evidence="2">DSM 8344</strain>
    </source>
</reference>